<evidence type="ECO:0000256" key="1">
    <source>
        <dbReference type="ARBA" id="ARBA00004651"/>
    </source>
</evidence>
<dbReference type="Proteomes" id="UP000287188">
    <property type="component" value="Unassembled WGS sequence"/>
</dbReference>
<comment type="caution">
    <text evidence="9">The sequence shown here is derived from an EMBL/GenBank/DDBJ whole genome shotgun (WGS) entry which is preliminary data.</text>
</comment>
<evidence type="ECO:0000256" key="3">
    <source>
        <dbReference type="ARBA" id="ARBA00022475"/>
    </source>
</evidence>
<feature type="transmembrane region" description="Helical" evidence="8">
    <location>
        <begin position="136"/>
        <end position="157"/>
    </location>
</feature>
<feature type="transmembrane region" description="Helical" evidence="8">
    <location>
        <begin position="41"/>
        <end position="60"/>
    </location>
</feature>
<sequence length="163" mass="18231">MQVPTVSLKSGASEQSGPPQRKNNSYQATLWQRIVQHRGSYLYVAPMFVLYLVFSVYPLFASLGFTLYQWNGIGDPTAYVGLDNFKRVIGDSLFWGAFIHAATYTVVLVPIQLTLALMLALILNNPRFRGSTFYRTIYFLPVVTSPAIIGVIVQLILTNFGET</sequence>
<dbReference type="RefSeq" id="WP_218032103.1">
    <property type="nucleotide sequence ID" value="NZ_BIFS01000002.1"/>
</dbReference>
<dbReference type="PANTHER" id="PTHR30193:SF37">
    <property type="entry name" value="INNER MEMBRANE ABC TRANSPORTER PERMEASE PROTEIN YCJO"/>
    <property type="match status" value="1"/>
</dbReference>
<gene>
    <name evidence="9" type="ORF">KDK_59570</name>
</gene>
<evidence type="ECO:0000256" key="7">
    <source>
        <dbReference type="SAM" id="MobiDB-lite"/>
    </source>
</evidence>
<evidence type="ECO:0000256" key="5">
    <source>
        <dbReference type="ARBA" id="ARBA00022989"/>
    </source>
</evidence>
<feature type="region of interest" description="Disordered" evidence="7">
    <location>
        <begin position="1"/>
        <end position="24"/>
    </location>
</feature>
<reference evidence="10" key="1">
    <citation type="submission" date="2018-12" db="EMBL/GenBank/DDBJ databases">
        <title>Tengunoibacter tsumagoiensis gen. nov., sp. nov., Dictyobacter kobayashii sp. nov., D. alpinus sp. nov., and D. joshuensis sp. nov. and description of Dictyobacteraceae fam. nov. within the order Ktedonobacterales isolated from Tengu-no-mugimeshi.</title>
        <authorList>
            <person name="Wang C.M."/>
            <person name="Zheng Y."/>
            <person name="Sakai Y."/>
            <person name="Toyoda A."/>
            <person name="Minakuchi Y."/>
            <person name="Abe K."/>
            <person name="Yokota A."/>
            <person name="Yabe S."/>
        </authorList>
    </citation>
    <scope>NUCLEOTIDE SEQUENCE [LARGE SCALE GENOMIC DNA]</scope>
    <source>
        <strain evidence="10">Uno11</strain>
    </source>
</reference>
<dbReference type="AlphaFoldDB" id="A0A402AST7"/>
<feature type="transmembrane region" description="Helical" evidence="8">
    <location>
        <begin position="93"/>
        <end position="124"/>
    </location>
</feature>
<keyword evidence="3" id="KW-1003">Cell membrane</keyword>
<organism evidence="9 10">
    <name type="scientific">Dictyobacter kobayashii</name>
    <dbReference type="NCBI Taxonomy" id="2014872"/>
    <lineage>
        <taxon>Bacteria</taxon>
        <taxon>Bacillati</taxon>
        <taxon>Chloroflexota</taxon>
        <taxon>Ktedonobacteria</taxon>
        <taxon>Ktedonobacterales</taxon>
        <taxon>Dictyobacteraceae</taxon>
        <taxon>Dictyobacter</taxon>
    </lineage>
</organism>
<evidence type="ECO:0000256" key="2">
    <source>
        <dbReference type="ARBA" id="ARBA00022448"/>
    </source>
</evidence>
<accession>A0A402AST7</accession>
<dbReference type="EMBL" id="BIFS01000002">
    <property type="protein sequence ID" value="GCE22157.1"/>
    <property type="molecule type" value="Genomic_DNA"/>
</dbReference>
<evidence type="ECO:0000313" key="9">
    <source>
        <dbReference type="EMBL" id="GCE22157.1"/>
    </source>
</evidence>
<dbReference type="GO" id="GO:0005886">
    <property type="term" value="C:plasma membrane"/>
    <property type="evidence" value="ECO:0007669"/>
    <property type="project" value="UniProtKB-SubCell"/>
</dbReference>
<evidence type="ECO:0000313" key="10">
    <source>
        <dbReference type="Proteomes" id="UP000287188"/>
    </source>
</evidence>
<evidence type="ECO:0008006" key="11">
    <source>
        <dbReference type="Google" id="ProtNLM"/>
    </source>
</evidence>
<protein>
    <recommendedName>
        <fullName evidence="11">ABC transmembrane type-1 domain-containing protein</fullName>
    </recommendedName>
</protein>
<evidence type="ECO:0000256" key="8">
    <source>
        <dbReference type="SAM" id="Phobius"/>
    </source>
</evidence>
<proteinExistence type="predicted"/>
<name>A0A402AST7_9CHLR</name>
<keyword evidence="5 8" id="KW-1133">Transmembrane helix</keyword>
<evidence type="ECO:0000256" key="6">
    <source>
        <dbReference type="ARBA" id="ARBA00023136"/>
    </source>
</evidence>
<dbReference type="SUPFAM" id="SSF161098">
    <property type="entry name" value="MetI-like"/>
    <property type="match status" value="1"/>
</dbReference>
<keyword evidence="4 8" id="KW-0812">Transmembrane</keyword>
<keyword evidence="2" id="KW-0813">Transport</keyword>
<dbReference type="InterPro" id="IPR035906">
    <property type="entry name" value="MetI-like_sf"/>
</dbReference>
<dbReference type="InterPro" id="IPR051393">
    <property type="entry name" value="ABC_transporter_permease"/>
</dbReference>
<keyword evidence="6 8" id="KW-0472">Membrane</keyword>
<dbReference type="PANTHER" id="PTHR30193">
    <property type="entry name" value="ABC TRANSPORTER PERMEASE PROTEIN"/>
    <property type="match status" value="1"/>
</dbReference>
<evidence type="ECO:0000256" key="4">
    <source>
        <dbReference type="ARBA" id="ARBA00022692"/>
    </source>
</evidence>
<comment type="subcellular location">
    <subcellularLocation>
        <location evidence="1">Cell membrane</location>
        <topology evidence="1">Multi-pass membrane protein</topology>
    </subcellularLocation>
</comment>
<dbReference type="Gene3D" id="1.10.3720.10">
    <property type="entry name" value="MetI-like"/>
    <property type="match status" value="1"/>
</dbReference>
<keyword evidence="10" id="KW-1185">Reference proteome</keyword>